<feature type="domain" description="DUF4764" evidence="2">
    <location>
        <begin position="541"/>
        <end position="641"/>
    </location>
</feature>
<dbReference type="PANTHER" id="PTHR16116">
    <property type="entry name" value="ZINC FINGER PROTEIN 839"/>
    <property type="match status" value="1"/>
</dbReference>
<dbReference type="Pfam" id="PF15961">
    <property type="entry name" value="DUF4764"/>
    <property type="match status" value="1"/>
</dbReference>
<feature type="compositionally biased region" description="Polar residues" evidence="1">
    <location>
        <begin position="648"/>
        <end position="658"/>
    </location>
</feature>
<dbReference type="PANTHER" id="PTHR16116:SF5">
    <property type="entry name" value="ZINC FINGER PROTEIN 839"/>
    <property type="match status" value="1"/>
</dbReference>
<dbReference type="EMBL" id="QKKF02003370">
    <property type="protein sequence ID" value="RZF47752.1"/>
    <property type="molecule type" value="Genomic_DNA"/>
</dbReference>
<accession>A0A482XPF6</accession>
<dbReference type="AlphaFoldDB" id="A0A482XPF6"/>
<dbReference type="Proteomes" id="UP000291343">
    <property type="component" value="Unassembled WGS sequence"/>
</dbReference>
<organism evidence="3 4">
    <name type="scientific">Laodelphax striatellus</name>
    <name type="common">Small brown planthopper</name>
    <name type="synonym">Delphax striatella</name>
    <dbReference type="NCBI Taxonomy" id="195883"/>
    <lineage>
        <taxon>Eukaryota</taxon>
        <taxon>Metazoa</taxon>
        <taxon>Ecdysozoa</taxon>
        <taxon>Arthropoda</taxon>
        <taxon>Hexapoda</taxon>
        <taxon>Insecta</taxon>
        <taxon>Pterygota</taxon>
        <taxon>Neoptera</taxon>
        <taxon>Paraneoptera</taxon>
        <taxon>Hemiptera</taxon>
        <taxon>Auchenorrhyncha</taxon>
        <taxon>Fulgoroidea</taxon>
        <taxon>Delphacidae</taxon>
        <taxon>Criomorphinae</taxon>
        <taxon>Laodelphax</taxon>
    </lineage>
</organism>
<gene>
    <name evidence="3" type="ORF">LSTR_LSTR006016</name>
</gene>
<dbReference type="InterPro" id="IPR039946">
    <property type="entry name" value="ZN839"/>
</dbReference>
<evidence type="ECO:0000259" key="2">
    <source>
        <dbReference type="Pfam" id="PF15961"/>
    </source>
</evidence>
<evidence type="ECO:0000313" key="3">
    <source>
        <dbReference type="EMBL" id="RZF47752.1"/>
    </source>
</evidence>
<dbReference type="STRING" id="195883.A0A482XPF6"/>
<dbReference type="OrthoDB" id="5981545at2759"/>
<feature type="compositionally biased region" description="Basic residues" evidence="1">
    <location>
        <begin position="535"/>
        <end position="553"/>
    </location>
</feature>
<dbReference type="InterPro" id="IPR031885">
    <property type="entry name" value="DUF4764"/>
</dbReference>
<protein>
    <recommendedName>
        <fullName evidence="2">DUF4764 domain-containing protein</fullName>
    </recommendedName>
</protein>
<evidence type="ECO:0000313" key="4">
    <source>
        <dbReference type="Proteomes" id="UP000291343"/>
    </source>
</evidence>
<name>A0A482XPF6_LAOST</name>
<feature type="region of interest" description="Disordered" evidence="1">
    <location>
        <begin position="631"/>
        <end position="679"/>
    </location>
</feature>
<sequence>MDSLNSRVFIINGNLINSISNLSGDILQNALQDVDNSPSDSAQSQVDSNQFIQHLQNSGQANCVDELVTYSQGNEDEPTAIHLTAEQAVALGLELDDMPSNAPFSTGDKVISTNKDQFVFSKDPSNSICLFSAGTADTSNVTTATFEPTEQNVTSPSDDINKLKLDSNIIEQLNETINPQLRVIPQIHNGTITSYTLQVVSNAESNELSTNNFNLSSAKDSVHMLPVEKSVANSTFDLSSLTTPTLVQSTLAMSSVPDSNNSLTENGDILNTETENTINENLVVYENESLPQMIESHLLSNKYQRFVRLNPKTILNSNTKSQTALYMTAPPPLQPISSSSSVTTSQAVESKNAESFSLNTDQVKVQTLNLPQNGSKLVPIKPAIQVSKEKVVVSLQTALAADSNSSGNDNKVGTTNNPIRVIQQNEQTFKVDQPLSKKQLCTVESVLAASNKHIARLAAAAADCAADDRNNTTYHYDKNTNTRIYVKILSPEDLQLKKAAAAGAINSKKRGRPSKAPKAAEGGEATQAPEEPPRKKVPLPRTRSGRLSRPPRHIVRDYKRIRRLDDDIEQDGSFSDYQTDDQDDTSTDPPVDNQLLPGLAETKKRRISSSFRCPNCNKVYLGIHKMENHFFKYPDHRPPPPPPDQQPVTATAQSNSGVTGLDKPGIQQRVGGGAGSFPKRRFKRHKVKPEHVRDQLKQLLNLCTETELVEVVGPVLASVLSAWELLLLRVDAVTSSSPSSAVEGEGGKRTQALCDEIKSLLTSFTQVSAALFQPLDSTDPCVLDAATFEMKDMSVSSVLGVPCGVYRVDEDSLKVDKILTQRKSDTDSGVGGLSDTAVTHPVADTASVTAEAVLQEGAAVNREKSVPPFLLGGENVEELDSNLDRFVQNFTSDSRDLSKSEVDELVFNALERGGVGRRADLDLSLTEPFLAIGGEGRRPAHVSASTEDLIKSLENFVSADDLPSDDRTGFETGADNFNRVDGVDALDFDVLSQNFHSGGANS</sequence>
<proteinExistence type="predicted"/>
<reference evidence="3 4" key="1">
    <citation type="journal article" date="2017" name="Gigascience">
        <title>Genome sequence of the small brown planthopper, Laodelphax striatellus.</title>
        <authorList>
            <person name="Zhu J."/>
            <person name="Jiang F."/>
            <person name="Wang X."/>
            <person name="Yang P."/>
            <person name="Bao Y."/>
            <person name="Zhao W."/>
            <person name="Wang W."/>
            <person name="Lu H."/>
            <person name="Wang Q."/>
            <person name="Cui N."/>
            <person name="Li J."/>
            <person name="Chen X."/>
            <person name="Luo L."/>
            <person name="Yu J."/>
            <person name="Kang L."/>
            <person name="Cui F."/>
        </authorList>
    </citation>
    <scope>NUCLEOTIDE SEQUENCE [LARGE SCALE GENOMIC DNA]</scope>
    <source>
        <strain evidence="3">Lst14</strain>
    </source>
</reference>
<keyword evidence="4" id="KW-1185">Reference proteome</keyword>
<dbReference type="InParanoid" id="A0A482XPF6"/>
<feature type="region of interest" description="Disordered" evidence="1">
    <location>
        <begin position="505"/>
        <end position="599"/>
    </location>
</feature>
<evidence type="ECO:0000256" key="1">
    <source>
        <dbReference type="SAM" id="MobiDB-lite"/>
    </source>
</evidence>
<comment type="caution">
    <text evidence="3">The sequence shown here is derived from an EMBL/GenBank/DDBJ whole genome shotgun (WGS) entry which is preliminary data.</text>
</comment>